<keyword evidence="13" id="KW-1185">Reference proteome</keyword>
<name>A0A4R3MJ07_9HYPH</name>
<dbReference type="GO" id="GO:0005524">
    <property type="term" value="F:ATP binding"/>
    <property type="evidence" value="ECO:0007669"/>
    <property type="project" value="UniProtKB-KW"/>
</dbReference>
<feature type="domain" description="ABC transporter" evidence="11">
    <location>
        <begin position="280"/>
        <end position="526"/>
    </location>
</feature>
<keyword evidence="6" id="KW-0677">Repeat</keyword>
<dbReference type="EMBL" id="SMAK01000002">
    <property type="protein sequence ID" value="TCT12512.1"/>
    <property type="molecule type" value="Genomic_DNA"/>
</dbReference>
<dbReference type="InterPro" id="IPR027417">
    <property type="entry name" value="P-loop_NTPase"/>
</dbReference>
<evidence type="ECO:0000256" key="8">
    <source>
        <dbReference type="ARBA" id="ARBA00022840"/>
    </source>
</evidence>
<evidence type="ECO:0000313" key="13">
    <source>
        <dbReference type="Proteomes" id="UP000295678"/>
    </source>
</evidence>
<evidence type="ECO:0000256" key="4">
    <source>
        <dbReference type="ARBA" id="ARBA00022475"/>
    </source>
</evidence>
<evidence type="ECO:0000256" key="10">
    <source>
        <dbReference type="ARBA" id="ARBA00023136"/>
    </source>
</evidence>
<dbReference type="PROSITE" id="PS00211">
    <property type="entry name" value="ABC_TRANSPORTER_1"/>
    <property type="match status" value="2"/>
</dbReference>
<keyword evidence="3" id="KW-0813">Transport</keyword>
<dbReference type="SUPFAM" id="SSF52540">
    <property type="entry name" value="P-loop containing nucleoside triphosphate hydrolases"/>
    <property type="match status" value="2"/>
</dbReference>
<evidence type="ECO:0000256" key="3">
    <source>
        <dbReference type="ARBA" id="ARBA00022448"/>
    </source>
</evidence>
<evidence type="ECO:0000256" key="9">
    <source>
        <dbReference type="ARBA" id="ARBA00022967"/>
    </source>
</evidence>
<dbReference type="InterPro" id="IPR050107">
    <property type="entry name" value="ABC_carbohydrate_import_ATPase"/>
</dbReference>
<dbReference type="GO" id="GO:0016887">
    <property type="term" value="F:ATP hydrolysis activity"/>
    <property type="evidence" value="ECO:0007669"/>
    <property type="project" value="InterPro"/>
</dbReference>
<feature type="domain" description="ABC transporter" evidence="11">
    <location>
        <begin position="32"/>
        <end position="263"/>
    </location>
</feature>
<keyword evidence="4" id="KW-1003">Cell membrane</keyword>
<dbReference type="CDD" id="cd03215">
    <property type="entry name" value="ABC_Carb_Monos_II"/>
    <property type="match status" value="1"/>
</dbReference>
<keyword evidence="8 12" id="KW-0067">ATP-binding</keyword>
<evidence type="ECO:0000256" key="1">
    <source>
        <dbReference type="ARBA" id="ARBA00004202"/>
    </source>
</evidence>
<dbReference type="PANTHER" id="PTHR43790:SF4">
    <property type="entry name" value="GUANOSINE IMPORT ATP-BINDING PROTEIN NUPO"/>
    <property type="match status" value="1"/>
</dbReference>
<evidence type="ECO:0000256" key="5">
    <source>
        <dbReference type="ARBA" id="ARBA00022597"/>
    </source>
</evidence>
<keyword evidence="10" id="KW-0472">Membrane</keyword>
<evidence type="ECO:0000256" key="6">
    <source>
        <dbReference type="ARBA" id="ARBA00022737"/>
    </source>
</evidence>
<protein>
    <submittedName>
        <fullName evidence="12">Nucleoside ABC transporter ATP-binding protein</fullName>
    </submittedName>
</protein>
<comment type="subcellular location">
    <subcellularLocation>
        <location evidence="1">Cell membrane</location>
        <topology evidence="1">Peripheral membrane protein</topology>
    </subcellularLocation>
</comment>
<dbReference type="InterPro" id="IPR003593">
    <property type="entry name" value="AAA+_ATPase"/>
</dbReference>
<dbReference type="OrthoDB" id="9805029at2"/>
<evidence type="ECO:0000256" key="7">
    <source>
        <dbReference type="ARBA" id="ARBA00022741"/>
    </source>
</evidence>
<reference evidence="12 13" key="1">
    <citation type="submission" date="2019-03" db="EMBL/GenBank/DDBJ databases">
        <title>Genomic Encyclopedia of Type Strains, Phase IV (KMG-IV): sequencing the most valuable type-strain genomes for metagenomic binning, comparative biology and taxonomic classification.</title>
        <authorList>
            <person name="Goeker M."/>
        </authorList>
    </citation>
    <scope>NUCLEOTIDE SEQUENCE [LARGE SCALE GENOMIC DNA]</scope>
    <source>
        <strain evidence="12 13">DSM 19345</strain>
    </source>
</reference>
<accession>A0A4R3MJ07</accession>
<comment type="similarity">
    <text evidence="2">Belongs to the ABC transporter superfamily.</text>
</comment>
<evidence type="ECO:0000259" key="11">
    <source>
        <dbReference type="PROSITE" id="PS50893"/>
    </source>
</evidence>
<keyword evidence="9" id="KW-1278">Translocase</keyword>
<sequence length="538" mass="57081">MAVQAPDRDWGGQCGVTKADTIATLAGRPALLEVRGLSKSFGVVTANSNVDLTVVEGEIHALLGENGAGKSTLVKILYGLLEPNAGTILWRGREVALRAPADAQALGIGMVFQHFSLFEALTVAENIALALPSGSSVRAVARQVRSISQDYGLPLDPNRYVHSLSVGERQRIEIVRCLMQDPRLLIMDEPTAVLTPQEADRLFETLERLAGEGRAILYISHRLEEVKRICSTATILRRGSVVATCDPRRETAASLARMMVGSDVREVKPAREHPLGPVRLEVRDLTVEPEDPLGTTLHGISFSVRGGEVLGIAGVAGNGQEELFRALAGIVTVDRPDSVTIDGTPVGHRGISARRRLGAAFSPEERIGEAAVARFALSDNVVLSGHATQPVVRHGLVDRGRARAISGEVIRRFDVRVGAPDPLAGSLSGGNLQKFVVGREMLRKPGVLVLSQPTWGVDAGATAAIRQAILDLAAAGSTVVVITQDLDELFQIADRIAAISRGRLSAVHPAAEMTMERIGLLMAGVHGDDAAGQASDAA</sequence>
<keyword evidence="7" id="KW-0547">Nucleotide-binding</keyword>
<proteinExistence type="inferred from homology"/>
<dbReference type="InterPro" id="IPR017871">
    <property type="entry name" value="ABC_transporter-like_CS"/>
</dbReference>
<dbReference type="InterPro" id="IPR003439">
    <property type="entry name" value="ABC_transporter-like_ATP-bd"/>
</dbReference>
<dbReference type="Pfam" id="PF00005">
    <property type="entry name" value="ABC_tran"/>
    <property type="match status" value="2"/>
</dbReference>
<dbReference type="FunFam" id="3.40.50.300:FF:000127">
    <property type="entry name" value="Ribose import ATP-binding protein RbsA"/>
    <property type="match status" value="1"/>
</dbReference>
<dbReference type="Proteomes" id="UP000295678">
    <property type="component" value="Unassembled WGS sequence"/>
</dbReference>
<gene>
    <name evidence="12" type="ORF">EDC22_102197</name>
</gene>
<evidence type="ECO:0000256" key="2">
    <source>
        <dbReference type="ARBA" id="ARBA00005417"/>
    </source>
</evidence>
<dbReference type="CDD" id="cd03216">
    <property type="entry name" value="ABC_Carb_Monos_I"/>
    <property type="match status" value="1"/>
</dbReference>
<dbReference type="SMART" id="SM00382">
    <property type="entry name" value="AAA"/>
    <property type="match status" value="2"/>
</dbReference>
<keyword evidence="5" id="KW-0762">Sugar transport</keyword>
<organism evidence="12 13">
    <name type="scientific">Tepidamorphus gemmatus</name>
    <dbReference type="NCBI Taxonomy" id="747076"/>
    <lineage>
        <taxon>Bacteria</taxon>
        <taxon>Pseudomonadati</taxon>
        <taxon>Pseudomonadota</taxon>
        <taxon>Alphaproteobacteria</taxon>
        <taxon>Hyphomicrobiales</taxon>
        <taxon>Tepidamorphaceae</taxon>
        <taxon>Tepidamorphus</taxon>
    </lineage>
</organism>
<comment type="caution">
    <text evidence="12">The sequence shown here is derived from an EMBL/GenBank/DDBJ whole genome shotgun (WGS) entry which is preliminary data.</text>
</comment>
<dbReference type="PANTHER" id="PTHR43790">
    <property type="entry name" value="CARBOHYDRATE TRANSPORT ATP-BINDING PROTEIN MG119-RELATED"/>
    <property type="match status" value="1"/>
</dbReference>
<dbReference type="Gene3D" id="3.40.50.300">
    <property type="entry name" value="P-loop containing nucleotide triphosphate hydrolases"/>
    <property type="match status" value="2"/>
</dbReference>
<dbReference type="AlphaFoldDB" id="A0A4R3MJ07"/>
<dbReference type="GO" id="GO:0005886">
    <property type="term" value="C:plasma membrane"/>
    <property type="evidence" value="ECO:0007669"/>
    <property type="project" value="UniProtKB-SubCell"/>
</dbReference>
<evidence type="ECO:0000313" key="12">
    <source>
        <dbReference type="EMBL" id="TCT12512.1"/>
    </source>
</evidence>
<dbReference type="PROSITE" id="PS50893">
    <property type="entry name" value="ABC_TRANSPORTER_2"/>
    <property type="match status" value="2"/>
</dbReference>